<dbReference type="EMBL" id="JAPVEB010000002">
    <property type="protein sequence ID" value="KAJ5274747.1"/>
    <property type="molecule type" value="Genomic_DNA"/>
</dbReference>
<dbReference type="PANTHER" id="PTHR10039:SF9">
    <property type="entry name" value="NACHT DOMAIN PROTEIN (AFU_ORTHOLOGUE AFUA_2G01760)"/>
    <property type="match status" value="1"/>
</dbReference>
<dbReference type="Gene3D" id="3.40.50.300">
    <property type="entry name" value="P-loop containing nucleotide triphosphate hydrolases"/>
    <property type="match status" value="1"/>
</dbReference>
<dbReference type="InterPro" id="IPR011990">
    <property type="entry name" value="TPR-like_helical_dom_sf"/>
</dbReference>
<evidence type="ECO:0000313" key="5">
    <source>
        <dbReference type="Proteomes" id="UP001220256"/>
    </source>
</evidence>
<keyword evidence="1" id="KW-0677">Repeat</keyword>
<proteinExistence type="predicted"/>
<dbReference type="InterPro" id="IPR056884">
    <property type="entry name" value="NPHP3-like_N"/>
</dbReference>
<evidence type="ECO:0000256" key="1">
    <source>
        <dbReference type="ARBA" id="ARBA00022737"/>
    </source>
</evidence>
<feature type="domain" description="Nephrocystin 3-like N-terminal" evidence="3">
    <location>
        <begin position="305"/>
        <end position="457"/>
    </location>
</feature>
<reference evidence="4 5" key="1">
    <citation type="journal article" date="2023" name="IMA Fungus">
        <title>Comparative genomic study of the Penicillium genus elucidates a diverse pangenome and 15 lateral gene transfer events.</title>
        <authorList>
            <person name="Petersen C."/>
            <person name="Sorensen T."/>
            <person name="Nielsen M.R."/>
            <person name="Sondergaard T.E."/>
            <person name="Sorensen J.L."/>
            <person name="Fitzpatrick D.A."/>
            <person name="Frisvad J.C."/>
            <person name="Nielsen K.L."/>
        </authorList>
    </citation>
    <scope>NUCLEOTIDE SEQUENCE [LARGE SCALE GENOMIC DNA]</scope>
    <source>
        <strain evidence="4 5">IBT 3361</strain>
    </source>
</reference>
<feature type="region of interest" description="Disordered" evidence="2">
    <location>
        <begin position="1"/>
        <end position="23"/>
    </location>
</feature>
<evidence type="ECO:0000256" key="2">
    <source>
        <dbReference type="SAM" id="MobiDB-lite"/>
    </source>
</evidence>
<evidence type="ECO:0000259" key="3">
    <source>
        <dbReference type="Pfam" id="PF24883"/>
    </source>
</evidence>
<dbReference type="Pfam" id="PF24883">
    <property type="entry name" value="NPHP3_N"/>
    <property type="match status" value="1"/>
</dbReference>
<accession>A0ABQ8WPU4</accession>
<organism evidence="4 5">
    <name type="scientific">Penicillium chrysogenum</name>
    <name type="common">Penicillium notatum</name>
    <dbReference type="NCBI Taxonomy" id="5076"/>
    <lineage>
        <taxon>Eukaryota</taxon>
        <taxon>Fungi</taxon>
        <taxon>Dikarya</taxon>
        <taxon>Ascomycota</taxon>
        <taxon>Pezizomycotina</taxon>
        <taxon>Eurotiomycetes</taxon>
        <taxon>Eurotiomycetidae</taxon>
        <taxon>Eurotiales</taxon>
        <taxon>Aspergillaceae</taxon>
        <taxon>Penicillium</taxon>
        <taxon>Penicillium chrysogenum species complex</taxon>
    </lineage>
</organism>
<dbReference type="Proteomes" id="UP001220256">
    <property type="component" value="Unassembled WGS sequence"/>
</dbReference>
<name>A0ABQ8WPU4_PENCH</name>
<keyword evidence="5" id="KW-1185">Reference proteome</keyword>
<feature type="compositionally biased region" description="Low complexity" evidence="2">
    <location>
        <begin position="1939"/>
        <end position="1951"/>
    </location>
</feature>
<sequence>MASAPHGVPHVPTSLLGLRPTSDLPEQHATMTKEKSFRHQYQQTTRELSGEDTTLADVVNSLARRGSDDLAGSRVSDTDYASLLEWIRCERMRKLPPEGSRYDKALVWAALFIERVHSFDIGIEQFAGDSHLAAQLSYGYCASLLELGEENAPALMDLFGFFYRCSAGLGNLLDRAELFVVSSDIKDQLILALADLVTLVVCVARHFHRSLLASELVSIDIYSTFPGPIDSFRSRCEHVSELMWRHQLTREGLDSDKAVGINALRDWLQPEDPVVAHVTEAAAPSAQEREEATCMWVKPYLMRFLKGEQQVLSITGKTGSGKTVLSTVINDYLQYSVGGTRYMSILAPINGRIPANTTPGAVAKTIMSQMFNKRIGNLQLYQILADAYNQSKWTVNEESYDDLLWNALGSALQTSAAGTRELVLVVDGVDEASCGEKALLHRLQEAASKAPSVKLIILASQAMESVISQTVLRVTLGLIFDDIAAVVRKVLHQSHVYNNMSSEDKEVTVARVTEASDGSFLWAKLAAKRVRDEHLPNEAALSKSVESIVRSGYKIPDLISHTLQSKLGEDTKKILLWLATANRPLTQGELAALLATQPDKATLAEPHKVDLPHLLKPVASLVFFHNNLVYLRHAQVRTAIIDIFSKSKFLPEIKDRHVDFAQRLLQYAKQTATDNHELSLDPLNGRATEHLFKKHPLLDFALRYWASYVKIAFGCTNNQELTTASKSLRSVFPTSSSVPLLGMTVWASKATPLLRSIYGIQTTLYRQILNNNHPATLQAIICQVLFHRQICNTVPAESSRIFYEAATISEKVLSVRHLITMQMTQFFLEATVDQITESKTEVMTRRIEMLELMVECQKVHYGATSDMVKSTLRQLSEHYTLAKEDHKAQKINASLEGSFVDSTIRRSGSRQIDESLLVHLHGRKHTTTETSAILDLDGIEADELITLTFDLKALLAKAERQRAEGQLAAAECTYAELWQQASQAYRLDHSTEHKLSMLQTVLQYAQYLKGRKRDNEAAAILAGFWEEYEMTTPSAELLMPHLLELAQVMKSVGLSVLALETYKHCAQSTSSQSATHKEVEKHIQSTSREVMRSSSTESLLTESTLEEIVYSSTSSDQDSTTATTTLVEMYLSQHRWHDATRVLKRVLRDAWPAMFAPSIENVVLPSIHVGYCVELAERLASCYRYRRRPIKEEDIRSRLYSAVRRDRPACGDQILERATVNLLRLYERTSQTDKAVKIHQDILHDYTKRFGGEHPTVIQKLWILAELTSPQPIAVDYYSQIVQFLCKGSEICHPDAFEPLLIVAMELLKQNRYTDALKPCRMLFATLQSPQISQKLRDPSFVQTIYRRYVHCLRETHSDITVIHDVTVQYRKSCISLFGTSASITIQATNTLANICQEHKQFEAEAVQLYEELLQITSSEAEIDRQDIRTTLDTIYEQQTASVTASKVDSMSAKELQKALSIRTQRLTSIRSRYGWAHEESLSQMEEIVSLYTKQGKSQTAASLLHEAAMHVLSTETFSIKLSAAAKSIASGYIAAGQIQKAKELLNDIYLQIITKDTNAVGFDQSSKGRLSLVFLAQLEHSIQQSEDNSTTLNEIYAALTTEYIYFEQFREALSSKNSKIKDTMTTVARLHAFLLSRGRQSAATQVVDRYTSFFLASEGSRLDIDPNQAKVFIEAVLEYFGTHASHDFVRSVAIASYNRATQLLHSGDYQPACHLALAATRYIGAHQGYSSQAIVKLVFKLGLLIAGREKDVRSAVSAKKYMASVSATILRDTLRYFKDHNVELAQLDVENVNSLIKILDEQHDYHTLAWVLTSLWNSREAHALSQPQHAYTLALGRMLVITRYLISDYTAAVRLAEDLVYNCARVHGPRHPSTVEMTVLLSQMYTSVAQGYQSQKGRRELAYRYYRKAAALHENALRLFIDPSSESASDVDIEVISGMSSPSASSSPGENAEEGKHVRQHLHMLKLAVERLGDWPKEYSEYERLNRDLFSTFANDLEGVDGVDKWNVQSFGSGKAEASDDLISFNSEHLAIPV</sequence>
<dbReference type="Gene3D" id="1.25.40.10">
    <property type="entry name" value="Tetratricopeptide repeat domain"/>
    <property type="match status" value="2"/>
</dbReference>
<evidence type="ECO:0000313" key="4">
    <source>
        <dbReference type="EMBL" id="KAJ5274747.1"/>
    </source>
</evidence>
<comment type="caution">
    <text evidence="4">The sequence shown here is derived from an EMBL/GenBank/DDBJ whole genome shotgun (WGS) entry which is preliminary data.</text>
</comment>
<feature type="region of interest" description="Disordered" evidence="2">
    <location>
        <begin position="1939"/>
        <end position="1958"/>
    </location>
</feature>
<dbReference type="SUPFAM" id="SSF52540">
    <property type="entry name" value="P-loop containing nucleoside triphosphate hydrolases"/>
    <property type="match status" value="1"/>
</dbReference>
<gene>
    <name evidence="4" type="ORF">N7505_003292</name>
</gene>
<protein>
    <recommendedName>
        <fullName evidence="3">Nephrocystin 3-like N-terminal domain-containing protein</fullName>
    </recommendedName>
</protein>
<dbReference type="PANTHER" id="PTHR10039">
    <property type="entry name" value="AMELOGENIN"/>
    <property type="match status" value="1"/>
</dbReference>
<dbReference type="InterPro" id="IPR027417">
    <property type="entry name" value="P-loop_NTPase"/>
</dbReference>